<dbReference type="EMBL" id="JACASF010000001">
    <property type="protein sequence ID" value="KAF6500736.1"/>
    <property type="molecule type" value="Genomic_DNA"/>
</dbReference>
<accession>A0A7J8JV58</accession>
<name>A0A7J8JV58_MOLMO</name>
<proteinExistence type="predicted"/>
<reference evidence="2 3" key="1">
    <citation type="journal article" date="2020" name="Nature">
        <title>Six reference-quality genomes reveal evolution of bat adaptations.</title>
        <authorList>
            <person name="Jebb D."/>
            <person name="Huang Z."/>
            <person name="Pippel M."/>
            <person name="Hughes G.M."/>
            <person name="Lavrichenko K."/>
            <person name="Devanna P."/>
            <person name="Winkler S."/>
            <person name="Jermiin L.S."/>
            <person name="Skirmuntt E.C."/>
            <person name="Katzourakis A."/>
            <person name="Burkitt-Gray L."/>
            <person name="Ray D.A."/>
            <person name="Sullivan K.A.M."/>
            <person name="Roscito J.G."/>
            <person name="Kirilenko B.M."/>
            <person name="Davalos L.M."/>
            <person name="Corthals A.P."/>
            <person name="Power M.L."/>
            <person name="Jones G."/>
            <person name="Ransome R.D."/>
            <person name="Dechmann D.K.N."/>
            <person name="Locatelli A.G."/>
            <person name="Puechmaille S.J."/>
            <person name="Fedrigo O."/>
            <person name="Jarvis E.D."/>
            <person name="Hiller M."/>
            <person name="Vernes S.C."/>
            <person name="Myers E.W."/>
            <person name="Teeling E.C."/>
        </authorList>
    </citation>
    <scope>NUCLEOTIDE SEQUENCE [LARGE SCALE GENOMIC DNA]</scope>
    <source>
        <strain evidence="2">MMolMol1</strain>
        <tissue evidence="2">Muscle</tissue>
    </source>
</reference>
<organism evidence="2 3">
    <name type="scientific">Molossus molossus</name>
    <name type="common">Pallas' mastiff bat</name>
    <name type="synonym">Vespertilio molossus</name>
    <dbReference type="NCBI Taxonomy" id="27622"/>
    <lineage>
        <taxon>Eukaryota</taxon>
        <taxon>Metazoa</taxon>
        <taxon>Chordata</taxon>
        <taxon>Craniata</taxon>
        <taxon>Vertebrata</taxon>
        <taxon>Euteleostomi</taxon>
        <taxon>Mammalia</taxon>
        <taxon>Eutheria</taxon>
        <taxon>Laurasiatheria</taxon>
        <taxon>Chiroptera</taxon>
        <taxon>Yangochiroptera</taxon>
        <taxon>Molossidae</taxon>
        <taxon>Molossus</taxon>
    </lineage>
</organism>
<keyword evidence="3" id="KW-1185">Reference proteome</keyword>
<protein>
    <submittedName>
        <fullName evidence="2">Uncharacterized protein</fullName>
    </submittedName>
</protein>
<feature type="region of interest" description="Disordered" evidence="1">
    <location>
        <begin position="55"/>
        <end position="76"/>
    </location>
</feature>
<sequence>MPSGFNWTPHTELTASCLAPCDKEENTLFRLNDLLKVTDPGSVKTIVPWAISEARRSSSSVTGGGRPRGQWGCLPGGGLSERRISWRRGPESFHCEAGTSSLQASQGAEGFNFLECTEQQNHRSLSGRFSEPATG</sequence>
<evidence type="ECO:0000313" key="2">
    <source>
        <dbReference type="EMBL" id="KAF6500736.1"/>
    </source>
</evidence>
<comment type="caution">
    <text evidence="2">The sequence shown here is derived from an EMBL/GenBank/DDBJ whole genome shotgun (WGS) entry which is preliminary data.</text>
</comment>
<gene>
    <name evidence="2" type="ORF">HJG59_007792</name>
</gene>
<dbReference type="Proteomes" id="UP000550707">
    <property type="component" value="Unassembled WGS sequence"/>
</dbReference>
<evidence type="ECO:0000313" key="3">
    <source>
        <dbReference type="Proteomes" id="UP000550707"/>
    </source>
</evidence>
<dbReference type="InParanoid" id="A0A7J8JV58"/>
<dbReference type="AlphaFoldDB" id="A0A7J8JV58"/>
<evidence type="ECO:0000256" key="1">
    <source>
        <dbReference type="SAM" id="MobiDB-lite"/>
    </source>
</evidence>